<sequence>MTTDQVSDRDLVLSVIDDFFDKVDRLHQLDPATMTEEELWRYLETEHRVSETLSMLQRNMIKSLTRASPEELGGELPDVLAEALHISREDAERRIDEAMAAT</sequence>
<reference evidence="2 4" key="1">
    <citation type="submission" date="2016-01" db="EMBL/GenBank/DDBJ databases">
        <title>The new phylogeny of the genus Mycobacterium.</title>
        <authorList>
            <person name="Tarcisio F."/>
            <person name="Conor M."/>
            <person name="Antonella G."/>
            <person name="Elisabetta G."/>
            <person name="Giulia F.S."/>
            <person name="Sara T."/>
            <person name="Anna F."/>
            <person name="Clotilde B."/>
            <person name="Roberto B."/>
            <person name="Veronica D.S."/>
            <person name="Fabio R."/>
            <person name="Monica P."/>
            <person name="Olivier J."/>
            <person name="Enrico T."/>
            <person name="Nicola S."/>
        </authorList>
    </citation>
    <scope>NUCLEOTIDE SEQUENCE [LARGE SCALE GENOMIC DNA]</scope>
    <source>
        <strain evidence="2 4">DSM 44160</strain>
    </source>
</reference>
<dbReference type="EMBL" id="MAEM01000283">
    <property type="protein sequence ID" value="OBS01460.1"/>
    <property type="molecule type" value="Genomic_DNA"/>
</dbReference>
<comment type="caution">
    <text evidence="1">The sequence shown here is derived from an EMBL/GenBank/DDBJ whole genome shotgun (WGS) entry which is preliminary data.</text>
</comment>
<dbReference type="Proteomes" id="UP000093757">
    <property type="component" value="Unassembled WGS sequence"/>
</dbReference>
<dbReference type="AlphaFoldDB" id="A0A1A6BGI6"/>
<dbReference type="EMBL" id="LQOY01000230">
    <property type="protein sequence ID" value="ORV69857.1"/>
    <property type="molecule type" value="Genomic_DNA"/>
</dbReference>
<reference evidence="1 3" key="2">
    <citation type="submission" date="2016-06" db="EMBL/GenBank/DDBJ databases">
        <authorList>
            <person name="Kjaerup R.B."/>
            <person name="Dalgaard T.S."/>
            <person name="Juul-Madsen H.R."/>
        </authorList>
    </citation>
    <scope>NUCLEOTIDE SEQUENCE [LARGE SCALE GENOMIC DNA]</scope>
    <source>
        <strain evidence="1 3">1245752.6</strain>
    </source>
</reference>
<dbReference type="RefSeq" id="WP_065134274.1">
    <property type="nucleotide sequence ID" value="NZ_JACKSU010000132.1"/>
</dbReference>
<dbReference type="Proteomes" id="UP000193928">
    <property type="component" value="Unassembled WGS sequence"/>
</dbReference>
<evidence type="ECO:0000313" key="2">
    <source>
        <dbReference type="EMBL" id="ORV69857.1"/>
    </source>
</evidence>
<accession>A0A1A6BGI6</accession>
<evidence type="ECO:0000313" key="3">
    <source>
        <dbReference type="Proteomes" id="UP000093757"/>
    </source>
</evidence>
<evidence type="ECO:0000313" key="4">
    <source>
        <dbReference type="Proteomes" id="UP000193928"/>
    </source>
</evidence>
<evidence type="ECO:0000313" key="1">
    <source>
        <dbReference type="EMBL" id="OBS01460.1"/>
    </source>
</evidence>
<keyword evidence="4" id="KW-1185">Reference proteome</keyword>
<name>A0A1A6BGI6_MYCGO</name>
<gene>
    <name evidence="1" type="ORF">A9W98_20080</name>
    <name evidence="2" type="ORF">AWC08_05990</name>
</gene>
<evidence type="ECO:0008006" key="5">
    <source>
        <dbReference type="Google" id="ProtNLM"/>
    </source>
</evidence>
<proteinExistence type="predicted"/>
<protein>
    <recommendedName>
        <fullName evidence="5">DUF222 domain-containing protein</fullName>
    </recommendedName>
</protein>
<organism evidence="1 3">
    <name type="scientific">Mycobacterium gordonae</name>
    <dbReference type="NCBI Taxonomy" id="1778"/>
    <lineage>
        <taxon>Bacteria</taxon>
        <taxon>Bacillati</taxon>
        <taxon>Actinomycetota</taxon>
        <taxon>Actinomycetes</taxon>
        <taxon>Mycobacteriales</taxon>
        <taxon>Mycobacteriaceae</taxon>
        <taxon>Mycobacterium</taxon>
    </lineage>
</organism>